<comment type="caution">
    <text evidence="1">The sequence shown here is derived from an EMBL/GenBank/DDBJ whole genome shotgun (WGS) entry which is preliminary data.</text>
</comment>
<accession>A0ABV6PYA2</accession>
<sequence>MGRFLWLGILLGLSLAQGRLEAGVYGDPSGPVFAMELGLSLEEGEVFARLAPPRGALGYSGSLSLGPLGFLAFGLQGELGEGGLGGVVYGEGGVGPVALEGRLGYRPQAAPPLFPEAGGFGRLALRYRLAPKEVVGLALAYRTPLGPSSSLQPGFPPWLLEGSYALREEATYTLGAGLAPRPYALLGWKGEVGEEGEVLDLLLRLGGLNRLEAGLYLGEASLFLTLAYPWAGSVEAWLGDLGLEMGYEGAPYAWVRYAWRWP</sequence>
<gene>
    <name evidence="1" type="ORF">ACFFFP_01285</name>
</gene>
<dbReference type="Proteomes" id="UP001589830">
    <property type="component" value="Unassembled WGS sequence"/>
</dbReference>
<proteinExistence type="predicted"/>
<name>A0ABV6PYA2_9DEIN</name>
<protein>
    <submittedName>
        <fullName evidence="1">Uncharacterized protein</fullName>
    </submittedName>
</protein>
<evidence type="ECO:0000313" key="2">
    <source>
        <dbReference type="Proteomes" id="UP001589830"/>
    </source>
</evidence>
<evidence type="ECO:0000313" key="1">
    <source>
        <dbReference type="EMBL" id="MFC0594826.1"/>
    </source>
</evidence>
<reference evidence="1 2" key="1">
    <citation type="submission" date="2024-09" db="EMBL/GenBank/DDBJ databases">
        <authorList>
            <person name="Sun Q."/>
            <person name="Mori K."/>
        </authorList>
    </citation>
    <scope>NUCLEOTIDE SEQUENCE [LARGE SCALE GENOMIC DNA]</scope>
    <source>
        <strain evidence="1 2">NCAIM B.02340</strain>
    </source>
</reference>
<organism evidence="1 2">
    <name type="scientific">Thermus composti</name>
    <dbReference type="NCBI Taxonomy" id="532059"/>
    <lineage>
        <taxon>Bacteria</taxon>
        <taxon>Thermotogati</taxon>
        <taxon>Deinococcota</taxon>
        <taxon>Deinococci</taxon>
        <taxon>Thermales</taxon>
        <taxon>Thermaceae</taxon>
        <taxon>Thermus</taxon>
    </lineage>
</organism>
<dbReference type="EMBL" id="JBHLTW010000003">
    <property type="protein sequence ID" value="MFC0594826.1"/>
    <property type="molecule type" value="Genomic_DNA"/>
</dbReference>
<dbReference type="RefSeq" id="WP_385883609.1">
    <property type="nucleotide sequence ID" value="NZ_JBHLTW010000003.1"/>
</dbReference>
<keyword evidence="2" id="KW-1185">Reference proteome</keyword>